<name>A0ABW8AVE4_9FIRM</name>
<dbReference type="RefSeq" id="WP_396568948.1">
    <property type="nucleotide sequence ID" value="NZ_JBITRD010000002.1"/>
</dbReference>
<comment type="caution">
    <text evidence="3">The sequence shown here is derived from an EMBL/GenBank/DDBJ whole genome shotgun (WGS) entry which is preliminary data.</text>
</comment>
<evidence type="ECO:0000256" key="1">
    <source>
        <dbReference type="SAM" id="Coils"/>
    </source>
</evidence>
<feature type="coiled-coil region" evidence="1">
    <location>
        <begin position="13"/>
        <end position="87"/>
    </location>
</feature>
<feature type="transmembrane region" description="Helical" evidence="2">
    <location>
        <begin position="191"/>
        <end position="210"/>
    </location>
</feature>
<keyword evidence="4" id="KW-1185">Reference proteome</keyword>
<dbReference type="Proteomes" id="UP001614216">
    <property type="component" value="Unassembled WGS sequence"/>
</dbReference>
<dbReference type="Pfam" id="PF19506">
    <property type="entry name" value="DUF6040"/>
    <property type="match status" value="1"/>
</dbReference>
<evidence type="ECO:0000313" key="3">
    <source>
        <dbReference type="EMBL" id="MFI7844331.1"/>
    </source>
</evidence>
<evidence type="ECO:0000313" key="4">
    <source>
        <dbReference type="Proteomes" id="UP001614216"/>
    </source>
</evidence>
<feature type="transmembrane region" description="Helical" evidence="2">
    <location>
        <begin position="92"/>
        <end position="108"/>
    </location>
</feature>
<keyword evidence="2" id="KW-0812">Transmembrane</keyword>
<feature type="transmembrane region" description="Helical" evidence="2">
    <location>
        <begin position="216"/>
        <end position="236"/>
    </location>
</feature>
<keyword evidence="2" id="KW-1133">Transmembrane helix</keyword>
<dbReference type="InterPro" id="IPR046103">
    <property type="entry name" value="DUF6040"/>
</dbReference>
<gene>
    <name evidence="3" type="ORF">ACIF0M_02030</name>
</gene>
<accession>A0ABW8AVE4</accession>
<keyword evidence="2" id="KW-0472">Membrane</keyword>
<sequence>MRNRNGLKSRSEQEQLEEEIKDVRDQNSKLQIQVNKSSVEAVDEAQKKQKEAKKKARTIEYQFNKAQEEVKTVKKKKDCEIKKLKNEAKEKETFWMIAYIILVLLIVIKNTVFQKDLFACITVPLRFWYRYIEWLIHPSELNILGEREYFSAGWSWFLRIMAILIFLGLGISSEIFVLRKIEQYRKAWDKYSIWILLISVSSIAVIGDVVRKYFPINLILLLGLINIAAMEIKIYCHNKRELY</sequence>
<protein>
    <submittedName>
        <fullName evidence="3">DUF6040 family protein</fullName>
    </submittedName>
</protein>
<reference evidence="3 4" key="1">
    <citation type="submission" date="2024-08" db="EMBL/GenBank/DDBJ databases">
        <authorList>
            <person name="Vancuren S.J."/>
            <person name="Allen-Vercoe E."/>
        </authorList>
    </citation>
    <scope>NUCLEOTIDE SEQUENCE [LARGE SCALE GENOMIC DNA]</scope>
    <source>
        <strain evidence="3 4">16-6-I_42_FAA</strain>
    </source>
</reference>
<evidence type="ECO:0000256" key="2">
    <source>
        <dbReference type="SAM" id="Phobius"/>
    </source>
</evidence>
<keyword evidence="1" id="KW-0175">Coiled coil</keyword>
<feature type="transmembrane region" description="Helical" evidence="2">
    <location>
        <begin position="156"/>
        <end position="179"/>
    </location>
</feature>
<organism evidence="3 4">
    <name type="scientific">Dorea amylophila</name>
    <dbReference type="NCBI Taxonomy" id="2981789"/>
    <lineage>
        <taxon>Bacteria</taxon>
        <taxon>Bacillati</taxon>
        <taxon>Bacillota</taxon>
        <taxon>Clostridia</taxon>
        <taxon>Lachnospirales</taxon>
        <taxon>Lachnospiraceae</taxon>
        <taxon>Dorea</taxon>
    </lineage>
</organism>
<dbReference type="EMBL" id="JBITRD010000002">
    <property type="protein sequence ID" value="MFI7844331.1"/>
    <property type="molecule type" value="Genomic_DNA"/>
</dbReference>
<proteinExistence type="predicted"/>